<organism evidence="3 4">
    <name type="scientific">Palleronia sediminis</name>
    <dbReference type="NCBI Taxonomy" id="2547833"/>
    <lineage>
        <taxon>Bacteria</taxon>
        <taxon>Pseudomonadati</taxon>
        <taxon>Pseudomonadota</taxon>
        <taxon>Alphaproteobacteria</taxon>
        <taxon>Rhodobacterales</taxon>
        <taxon>Roseobacteraceae</taxon>
        <taxon>Palleronia</taxon>
    </lineage>
</organism>
<dbReference type="InterPro" id="IPR036249">
    <property type="entry name" value="Thioredoxin-like_sf"/>
</dbReference>
<dbReference type="Pfam" id="PF01323">
    <property type="entry name" value="DSBA"/>
    <property type="match status" value="1"/>
</dbReference>
<evidence type="ECO:0000259" key="2">
    <source>
        <dbReference type="PROSITE" id="PS51352"/>
    </source>
</evidence>
<proteinExistence type="predicted"/>
<reference evidence="3 4" key="1">
    <citation type="submission" date="2019-03" db="EMBL/GenBank/DDBJ databases">
        <title>Primorskyibacter sp. SS33 isolated from sediments.</title>
        <authorList>
            <person name="Xunke S."/>
        </authorList>
    </citation>
    <scope>NUCLEOTIDE SEQUENCE [LARGE SCALE GENOMIC DNA]</scope>
    <source>
        <strain evidence="3 4">SS33</strain>
    </source>
</reference>
<evidence type="ECO:0000313" key="3">
    <source>
        <dbReference type="EMBL" id="TDL84171.1"/>
    </source>
</evidence>
<dbReference type="EMBL" id="SNAA01000001">
    <property type="protein sequence ID" value="TDL84171.1"/>
    <property type="molecule type" value="Genomic_DNA"/>
</dbReference>
<dbReference type="InterPro" id="IPR001853">
    <property type="entry name" value="DSBA-like_thioredoxin_dom"/>
</dbReference>
<dbReference type="Pfam" id="PF18312">
    <property type="entry name" value="ScsC_N"/>
    <property type="match status" value="1"/>
</dbReference>
<dbReference type="GO" id="GO:0016491">
    <property type="term" value="F:oxidoreductase activity"/>
    <property type="evidence" value="ECO:0007669"/>
    <property type="project" value="InterPro"/>
</dbReference>
<comment type="caution">
    <text evidence="3">The sequence shown here is derived from an EMBL/GenBank/DDBJ whole genome shotgun (WGS) entry which is preliminary data.</text>
</comment>
<feature type="chain" id="PRO_5020888529" evidence="1">
    <location>
        <begin position="19"/>
        <end position="247"/>
    </location>
</feature>
<dbReference type="CDD" id="cd03023">
    <property type="entry name" value="DsbA_Com1_like"/>
    <property type="match status" value="1"/>
</dbReference>
<keyword evidence="4" id="KW-1185">Reference proteome</keyword>
<feature type="signal peptide" evidence="1">
    <location>
        <begin position="1"/>
        <end position="18"/>
    </location>
</feature>
<dbReference type="PANTHER" id="PTHR35272:SF3">
    <property type="entry name" value="THIOL:DISULFIDE INTERCHANGE PROTEIN DSBC"/>
    <property type="match status" value="1"/>
</dbReference>
<dbReference type="PANTHER" id="PTHR35272">
    <property type="entry name" value="THIOL:DISULFIDE INTERCHANGE PROTEIN DSBC-RELATED"/>
    <property type="match status" value="1"/>
</dbReference>
<dbReference type="InterPro" id="IPR051470">
    <property type="entry name" value="Thiol:disulfide_interchange"/>
</dbReference>
<dbReference type="OrthoDB" id="9780147at2"/>
<protein>
    <submittedName>
        <fullName evidence="3">DsbA family protein</fullName>
    </submittedName>
</protein>
<feature type="domain" description="Thioredoxin" evidence="2">
    <location>
        <begin position="58"/>
        <end position="245"/>
    </location>
</feature>
<dbReference type="Proteomes" id="UP000295701">
    <property type="component" value="Unassembled WGS sequence"/>
</dbReference>
<dbReference type="SUPFAM" id="SSF52833">
    <property type="entry name" value="Thioredoxin-like"/>
    <property type="match status" value="1"/>
</dbReference>
<name>A0A4R6AIY6_9RHOB</name>
<dbReference type="RefSeq" id="WP_133395270.1">
    <property type="nucleotide sequence ID" value="NZ_SNAA01000001.1"/>
</dbReference>
<keyword evidence="1" id="KW-0732">Signal</keyword>
<accession>A0A4R6AIY6</accession>
<gene>
    <name evidence="3" type="ORF">E2L08_01495</name>
</gene>
<sequence length="247" mass="26795">MLRPLALSLALAAGPAAAFDIDAMTEAERESFGAEVRDYLLENPQVLIEALGVLEQREQQAQAAAGADMIASNSAAIFEDGVSYVGGNPEGDLTVVEFLDYRCGYCKRAFGEVEELLASDGNIRFIIKEFPILGEQSMLASRFAIAVRRAAGDEAYKAVHDEMMLTSSDITPDYLADLGEDQGLDWDEIQSGMEAPQVTEEIAANRALGQTLEINGTPSFIFGNEMVRGYVPLDVMRDIAEGQREEG</sequence>
<dbReference type="InterPro" id="IPR013766">
    <property type="entry name" value="Thioredoxin_domain"/>
</dbReference>
<dbReference type="AlphaFoldDB" id="A0A4R6AIY6"/>
<dbReference type="PROSITE" id="PS51352">
    <property type="entry name" value="THIOREDOXIN_2"/>
    <property type="match status" value="1"/>
</dbReference>
<dbReference type="Gene3D" id="3.40.30.10">
    <property type="entry name" value="Glutaredoxin"/>
    <property type="match status" value="1"/>
</dbReference>
<evidence type="ECO:0000313" key="4">
    <source>
        <dbReference type="Proteomes" id="UP000295701"/>
    </source>
</evidence>
<dbReference type="InterPro" id="IPR041205">
    <property type="entry name" value="ScsC_N"/>
</dbReference>
<evidence type="ECO:0000256" key="1">
    <source>
        <dbReference type="SAM" id="SignalP"/>
    </source>
</evidence>